<dbReference type="EMBL" id="CP137578">
    <property type="protein sequence ID" value="WOX30116.1"/>
    <property type="molecule type" value="Genomic_DNA"/>
</dbReference>
<evidence type="ECO:0000256" key="17">
    <source>
        <dbReference type="SAM" id="SignalP"/>
    </source>
</evidence>
<keyword evidence="8" id="KW-0479">Metal-binding</keyword>
<comment type="catalytic activity">
    <reaction evidence="1">
        <text>Digestion of native collagen in the triple helical region at Xaa-|-Gly bonds. With synthetic peptides, a preference is shown for Gly at P3 and P1', Pro and Ala at P2 and P2', and hydroxyproline, Ala or Arg at P3'.</text>
        <dbReference type="EC" id="3.4.24.3"/>
    </reaction>
</comment>
<keyword evidence="10 20" id="KW-0378">Hydrolase</keyword>
<sequence>MMKITKLTLALSALTAINSANAHQESQRLFKPLDASVQVETNISHGHEHKNLHDRAPVAHTPTRSMPLLSAKHTPLLQAMAVSQSEAIAACDLNSLASASSSQIVTEIKQQGTSCINALFSADSSIQTQVFTSDKMYAAAQNAKSLSQSYSGNGSADLEALYLFIRAGFYVEFYNDQVTFATWVKPAVKDALDAFVGNSHFYDDNDAHGKVLGEAITTMDSSELQGHYLPVVKAWLSKWNESYAQKWNMRSAVNGIFTILYRGQWNDNFVALVKNDQQLVSLLGSFTAQTWMVNSDSEYLIINAASELARLKLYNGAAIQESVDTQLTALFSRYNSYGFGDGVWLAAADVATYYADCGQFGICNFDKELESKVLSQQHSCSDTIKIRAQALTAQQLTSACQTMEAEEGRFHTMLETGRLPVADDNNDFLQVNIFNSSADYKKYAKAIFKISTDNGGMYLEGNPSDVNNVANFVAYEASYAKPDHYIWNLEHEYVHYLDGRFDLYGDFNAPTKPIVWWSEGVAEYIANLNDNQAAIDTIKDGSVYTLAEIFSTTYDGFDQDRIYRWGYLGVRFLYEKHFDEVLAMRQETRQANWNAYQARMDRLASQYQAEFVQWCNELAAGGQNNAPTSEVNGPYSGDVNQAILFSSQGSVDPDGDVLTYLWRFGDGSQSNEANPTHSYVQAGEYQISLTVSDPSGLNHTSNTVATVSATTSNKLQSGVPVTVAGEQDEQVAFSIDVAAGTDKLVISMSGGTGDADLYVKLGSAPTFSEYDCRPYQSGNEEVCEITTPAAGTYYIMLHGYNRFENVQLLGEIATNSTIEDVCQSQGSVSNGRLAADETICLGSQEPMWFSLENVSGQQSVVIKTAHGSGDLGLEYSNAGWPNGTNVDASSFNQGNQECIEISAQSEYWGYLKVSGAPTGAALKVSYNKDGCQ</sequence>
<keyword evidence="15" id="KW-0865">Zymogen</keyword>
<feature type="domain" description="PKD" evidence="18">
    <location>
        <begin position="626"/>
        <end position="714"/>
    </location>
</feature>
<reference evidence="19" key="1">
    <citation type="submission" date="2019-10" db="EMBL/GenBank/DDBJ databases">
        <authorList>
            <person name="Paulsen S."/>
        </authorList>
    </citation>
    <scope>NUCLEOTIDE SEQUENCE</scope>
    <source>
        <strain evidence="19">LMG 19692</strain>
    </source>
</reference>
<name>A0A8I2H1B2_9GAMM</name>
<dbReference type="RefSeq" id="WP_193521822.1">
    <property type="nucleotide sequence ID" value="NZ_CBCSDF010000001.1"/>
</dbReference>
<evidence type="ECO:0000313" key="20">
    <source>
        <dbReference type="EMBL" id="WOX30116.1"/>
    </source>
</evidence>
<dbReference type="PRINTS" id="PR00931">
    <property type="entry name" value="MICOLLPTASE"/>
</dbReference>
<dbReference type="Pfam" id="PF08453">
    <property type="entry name" value="Peptidase_M9_N"/>
    <property type="match status" value="1"/>
</dbReference>
<dbReference type="EC" id="3.4.24.3" evidence="5"/>
<keyword evidence="13" id="KW-0843">Virulence</keyword>
<dbReference type="InterPro" id="IPR035986">
    <property type="entry name" value="PKD_dom_sf"/>
</dbReference>
<evidence type="ECO:0000256" key="9">
    <source>
        <dbReference type="ARBA" id="ARBA00022729"/>
    </source>
</evidence>
<dbReference type="GO" id="GO:0008270">
    <property type="term" value="F:zinc ion binding"/>
    <property type="evidence" value="ECO:0007669"/>
    <property type="project" value="InterPro"/>
</dbReference>
<proteinExistence type="predicted"/>
<keyword evidence="6" id="KW-0964">Secreted</keyword>
<dbReference type="PROSITE" id="PS50093">
    <property type="entry name" value="PKD"/>
    <property type="match status" value="1"/>
</dbReference>
<dbReference type="InterPro" id="IPR013661">
    <property type="entry name" value="Peptidase_M9_N_dom"/>
</dbReference>
<dbReference type="Proteomes" id="UP001304419">
    <property type="component" value="Chromosome 1"/>
</dbReference>
<evidence type="ECO:0000256" key="7">
    <source>
        <dbReference type="ARBA" id="ARBA00022670"/>
    </source>
</evidence>
<feature type="chain" id="PRO_5034447943" description="microbial collagenase" evidence="17">
    <location>
        <begin position="23"/>
        <end position="932"/>
    </location>
</feature>
<dbReference type="Proteomes" id="UP000646877">
    <property type="component" value="Unassembled WGS sequence"/>
</dbReference>
<dbReference type="PANTHER" id="PTHR13062">
    <property type="entry name" value="COLLAGENASE"/>
    <property type="match status" value="1"/>
</dbReference>
<evidence type="ECO:0000256" key="11">
    <source>
        <dbReference type="ARBA" id="ARBA00022833"/>
    </source>
</evidence>
<evidence type="ECO:0000256" key="16">
    <source>
        <dbReference type="PIRSR" id="PIRSR602169-1"/>
    </source>
</evidence>
<feature type="active site" evidence="16">
    <location>
        <position position="492"/>
    </location>
</feature>
<dbReference type="InterPro" id="IPR022409">
    <property type="entry name" value="PKD/Chitinase_dom"/>
</dbReference>
<evidence type="ECO:0000256" key="5">
    <source>
        <dbReference type="ARBA" id="ARBA00012653"/>
    </source>
</evidence>
<reference evidence="20 22" key="2">
    <citation type="submission" date="2023-10" db="EMBL/GenBank/DDBJ databases">
        <title>To unveil natural product biosynthetic capacity in Pseudoalteromonas.</title>
        <authorList>
            <person name="Wang J."/>
        </authorList>
    </citation>
    <scope>NUCLEOTIDE SEQUENCE [LARGE SCALE GENOMIC DNA]</scope>
    <source>
        <strain evidence="20 22">DSM 15914</strain>
    </source>
</reference>
<evidence type="ECO:0000313" key="21">
    <source>
        <dbReference type="Proteomes" id="UP000646877"/>
    </source>
</evidence>
<dbReference type="SUPFAM" id="SSF49299">
    <property type="entry name" value="PKD domain"/>
    <property type="match status" value="1"/>
</dbReference>
<evidence type="ECO:0000313" key="19">
    <source>
        <dbReference type="EMBL" id="NLR21523.1"/>
    </source>
</evidence>
<evidence type="ECO:0000256" key="6">
    <source>
        <dbReference type="ARBA" id="ARBA00022525"/>
    </source>
</evidence>
<keyword evidence="22" id="KW-1185">Reference proteome</keyword>
<accession>A0A8I2H1B2</accession>
<evidence type="ECO:0000313" key="22">
    <source>
        <dbReference type="Proteomes" id="UP001304419"/>
    </source>
</evidence>
<evidence type="ECO:0000256" key="8">
    <source>
        <dbReference type="ARBA" id="ARBA00022723"/>
    </source>
</evidence>
<dbReference type="AlphaFoldDB" id="A0A8I2H1B2"/>
<dbReference type="CDD" id="cd00146">
    <property type="entry name" value="PKD"/>
    <property type="match status" value="1"/>
</dbReference>
<dbReference type="Gene3D" id="1.10.390.20">
    <property type="match status" value="1"/>
</dbReference>
<evidence type="ECO:0000256" key="14">
    <source>
        <dbReference type="ARBA" id="ARBA00023049"/>
    </source>
</evidence>
<dbReference type="Gene3D" id="2.60.120.380">
    <property type="match status" value="2"/>
</dbReference>
<evidence type="ECO:0000256" key="2">
    <source>
        <dbReference type="ARBA" id="ARBA00001913"/>
    </source>
</evidence>
<comment type="cofactor">
    <cofactor evidence="2">
        <name>Ca(2+)</name>
        <dbReference type="ChEBI" id="CHEBI:29108"/>
    </cofactor>
</comment>
<evidence type="ECO:0000259" key="18">
    <source>
        <dbReference type="PROSITE" id="PS50093"/>
    </source>
</evidence>
<organism evidence="19 21">
    <name type="scientific">Pseudoalteromonas maricaloris</name>
    <dbReference type="NCBI Taxonomy" id="184924"/>
    <lineage>
        <taxon>Bacteria</taxon>
        <taxon>Pseudomonadati</taxon>
        <taxon>Pseudomonadota</taxon>
        <taxon>Gammaproteobacteria</taxon>
        <taxon>Alteromonadales</taxon>
        <taxon>Pseudoalteromonadaceae</taxon>
        <taxon>Pseudoalteromonas</taxon>
    </lineage>
</organism>
<dbReference type="Pfam" id="PF01752">
    <property type="entry name" value="Peptidase_M9"/>
    <property type="match status" value="1"/>
</dbReference>
<evidence type="ECO:0000256" key="1">
    <source>
        <dbReference type="ARBA" id="ARBA00000424"/>
    </source>
</evidence>
<dbReference type="InterPro" id="IPR007280">
    <property type="entry name" value="Peptidase_C_arc/bac"/>
</dbReference>
<dbReference type="Gene3D" id="2.60.40.10">
    <property type="entry name" value="Immunoglobulins"/>
    <property type="match status" value="1"/>
</dbReference>
<dbReference type="GO" id="GO:0004222">
    <property type="term" value="F:metalloendopeptidase activity"/>
    <property type="evidence" value="ECO:0007669"/>
    <property type="project" value="UniProtKB-EC"/>
</dbReference>
<comment type="cofactor">
    <cofactor evidence="3">
        <name>Zn(2+)</name>
        <dbReference type="ChEBI" id="CHEBI:29105"/>
    </cofactor>
</comment>
<dbReference type="GO" id="GO:0006508">
    <property type="term" value="P:proteolysis"/>
    <property type="evidence" value="ECO:0007669"/>
    <property type="project" value="UniProtKB-KW"/>
</dbReference>
<dbReference type="InterPro" id="IPR002169">
    <property type="entry name" value="Peptidase_M9A/M9B"/>
</dbReference>
<evidence type="ECO:0000256" key="10">
    <source>
        <dbReference type="ARBA" id="ARBA00022801"/>
    </source>
</evidence>
<dbReference type="SMART" id="SM00089">
    <property type="entry name" value="PKD"/>
    <property type="match status" value="1"/>
</dbReference>
<evidence type="ECO:0000256" key="13">
    <source>
        <dbReference type="ARBA" id="ARBA00023026"/>
    </source>
</evidence>
<comment type="subcellular location">
    <subcellularLocation>
        <location evidence="4">Secreted</location>
    </subcellularLocation>
</comment>
<keyword evidence="7" id="KW-0645">Protease</keyword>
<dbReference type="GO" id="GO:0005576">
    <property type="term" value="C:extracellular region"/>
    <property type="evidence" value="ECO:0007669"/>
    <property type="project" value="UniProtKB-SubCell"/>
</dbReference>
<dbReference type="Pfam" id="PF04151">
    <property type="entry name" value="PPC"/>
    <property type="match status" value="1"/>
</dbReference>
<dbReference type="EMBL" id="WEIA01000004">
    <property type="protein sequence ID" value="NLR21523.1"/>
    <property type="molecule type" value="Genomic_DNA"/>
</dbReference>
<keyword evidence="9 17" id="KW-0732">Signal</keyword>
<evidence type="ECO:0000256" key="12">
    <source>
        <dbReference type="ARBA" id="ARBA00022837"/>
    </source>
</evidence>
<gene>
    <name evidence="19" type="ORF">F9Y85_09355</name>
    <name evidence="20" type="ORF">R5H13_07615</name>
</gene>
<dbReference type="Pfam" id="PF18911">
    <property type="entry name" value="PKD_4"/>
    <property type="match status" value="1"/>
</dbReference>
<dbReference type="PANTHER" id="PTHR13062:SF9">
    <property type="entry name" value="MICROBIAL COLLAGENASE"/>
    <property type="match status" value="1"/>
</dbReference>
<evidence type="ECO:0000256" key="4">
    <source>
        <dbReference type="ARBA" id="ARBA00004613"/>
    </source>
</evidence>
<keyword evidence="11" id="KW-0862">Zinc</keyword>
<keyword evidence="12" id="KW-0106">Calcium</keyword>
<dbReference type="InterPro" id="IPR013783">
    <property type="entry name" value="Ig-like_fold"/>
</dbReference>
<dbReference type="Gene3D" id="3.40.30.160">
    <property type="entry name" value="Collagenase ColT, N-terminal domain"/>
    <property type="match status" value="1"/>
</dbReference>
<keyword evidence="14" id="KW-0482">Metalloprotease</keyword>
<evidence type="ECO:0000256" key="3">
    <source>
        <dbReference type="ARBA" id="ARBA00001947"/>
    </source>
</evidence>
<dbReference type="InterPro" id="IPR000601">
    <property type="entry name" value="PKD_dom"/>
</dbReference>
<evidence type="ECO:0000256" key="15">
    <source>
        <dbReference type="ARBA" id="ARBA00023145"/>
    </source>
</evidence>
<protein>
    <recommendedName>
        <fullName evidence="5">microbial collagenase</fullName>
        <ecNumber evidence="5">3.4.24.3</ecNumber>
    </recommendedName>
</protein>
<feature type="signal peptide" evidence="17">
    <location>
        <begin position="1"/>
        <end position="22"/>
    </location>
</feature>